<feature type="transmembrane region" description="Helical" evidence="2">
    <location>
        <begin position="321"/>
        <end position="338"/>
    </location>
</feature>
<dbReference type="Proteomes" id="UP001148786">
    <property type="component" value="Unassembled WGS sequence"/>
</dbReference>
<protein>
    <submittedName>
        <fullName evidence="3">Uncharacterized protein</fullName>
    </submittedName>
</protein>
<dbReference type="InterPro" id="IPR036537">
    <property type="entry name" value="Adaptor_Cbl_N_dom_sf"/>
</dbReference>
<dbReference type="PANTHER" id="PTHR35043:SF7">
    <property type="entry name" value="TRANSCRIPTION FACTOR DOMAIN-CONTAINING PROTEIN"/>
    <property type="match status" value="1"/>
</dbReference>
<dbReference type="PANTHER" id="PTHR35043">
    <property type="entry name" value="TRANSCRIPTION FACTOR DOMAIN-CONTAINING PROTEIN"/>
    <property type="match status" value="1"/>
</dbReference>
<feature type="transmembrane region" description="Helical" evidence="2">
    <location>
        <begin position="82"/>
        <end position="100"/>
    </location>
</feature>
<keyword evidence="2" id="KW-0812">Transmembrane</keyword>
<evidence type="ECO:0000313" key="4">
    <source>
        <dbReference type="Proteomes" id="UP001148786"/>
    </source>
</evidence>
<dbReference type="GO" id="GO:0007166">
    <property type="term" value="P:cell surface receptor signaling pathway"/>
    <property type="evidence" value="ECO:0007669"/>
    <property type="project" value="InterPro"/>
</dbReference>
<dbReference type="EMBL" id="JANKHO010000077">
    <property type="protein sequence ID" value="KAJ3515874.1"/>
    <property type="molecule type" value="Genomic_DNA"/>
</dbReference>
<feature type="transmembrane region" description="Helical" evidence="2">
    <location>
        <begin position="239"/>
        <end position="258"/>
    </location>
</feature>
<keyword evidence="2" id="KW-0472">Membrane</keyword>
<dbReference type="OrthoDB" id="3254241at2759"/>
<proteinExistence type="predicted"/>
<feature type="compositionally biased region" description="Low complexity" evidence="1">
    <location>
        <begin position="201"/>
        <end position="213"/>
    </location>
</feature>
<gene>
    <name evidence="3" type="ORF">NLJ89_g1484</name>
</gene>
<organism evidence="3 4">
    <name type="scientific">Agrocybe chaxingu</name>
    <dbReference type="NCBI Taxonomy" id="84603"/>
    <lineage>
        <taxon>Eukaryota</taxon>
        <taxon>Fungi</taxon>
        <taxon>Dikarya</taxon>
        <taxon>Basidiomycota</taxon>
        <taxon>Agaricomycotina</taxon>
        <taxon>Agaricomycetes</taxon>
        <taxon>Agaricomycetidae</taxon>
        <taxon>Agaricales</taxon>
        <taxon>Agaricineae</taxon>
        <taxon>Strophariaceae</taxon>
        <taxon>Agrocybe</taxon>
    </lineage>
</organism>
<name>A0A9W8MZZ4_9AGAR</name>
<keyword evidence="4" id="KW-1185">Reference proteome</keyword>
<feature type="region of interest" description="Disordered" evidence="1">
    <location>
        <begin position="148"/>
        <end position="215"/>
    </location>
</feature>
<dbReference type="Gene3D" id="1.20.930.20">
    <property type="entry name" value="Adaptor protein Cbl, N-terminal domain"/>
    <property type="match status" value="1"/>
</dbReference>
<evidence type="ECO:0000256" key="2">
    <source>
        <dbReference type="SAM" id="Phobius"/>
    </source>
</evidence>
<dbReference type="AlphaFoldDB" id="A0A9W8MZZ4"/>
<feature type="compositionally biased region" description="Basic and acidic residues" evidence="1">
    <location>
        <begin position="185"/>
        <end position="195"/>
    </location>
</feature>
<accession>A0A9W8MZZ4</accession>
<keyword evidence="2" id="KW-1133">Transmembrane helix</keyword>
<comment type="caution">
    <text evidence="3">The sequence shown here is derived from an EMBL/GenBank/DDBJ whole genome shotgun (WGS) entry which is preliminary data.</text>
</comment>
<evidence type="ECO:0000313" key="3">
    <source>
        <dbReference type="EMBL" id="KAJ3515874.1"/>
    </source>
</evidence>
<feature type="transmembrane region" description="Helical" evidence="2">
    <location>
        <begin position="112"/>
        <end position="130"/>
    </location>
</feature>
<reference evidence="3" key="1">
    <citation type="submission" date="2022-07" db="EMBL/GenBank/DDBJ databases">
        <title>Genome Sequence of Agrocybe chaxingu.</title>
        <authorList>
            <person name="Buettner E."/>
        </authorList>
    </citation>
    <scope>NUCLEOTIDE SEQUENCE</scope>
    <source>
        <strain evidence="3">MP-N11</strain>
    </source>
</reference>
<feature type="transmembrane region" description="Helical" evidence="2">
    <location>
        <begin position="290"/>
        <end position="309"/>
    </location>
</feature>
<sequence length="800" mass="89372">MVILWAARQHFAAVRIGKQFRDKGWTTTHAFFLAMGGFELRDDKTFLRVLEVTDFTTLYEQGRIDWPTITVEQIEDRSKADFFSKGVVILQTTWFVVQIIGRGAYRLALTELEVVTLAFAILSGIIYWLWWNKPMDVRCPVPIYLKGDEEKEEPSPTPEEPSDTSGPPEISTVEVITPGDTSEGESGREEDDKRPPSVIVSSKPDSPGLSSSLHNVQTPSKFRLLRSYISEKRRQRGTFYGLVHVFVTRPLLIFFGPMSDMLSLDTLQGDHSRVPTFYAPKDEADEDTGSSGLVAILAAILFGAIHCVAWSASFPTLAEKWLWRVNAILICTLPILMPTLGTLLNTKKQDEMSFWERVVDDFVIALLGLLLGAYIASRHFPGPDPHEITGEAVAVQFDLQLPHFHLSAMDVASTVFTLTAGIIDFISQHDDNDAIMSDIADVAVQIQSVIKPLLLRNMKDDGVKRALENLGLALGNVDNHLKSWKESKTKQVWAMVNPWAVNQELKEDRQRLMNHYTLLTGAMQVVNHLHITGYNVISSSSATSSGSSPGKIVGSKSIIKVEDFWHIYIGNDNDIVKSQQFCLHISSWLGKQLGKLETRRLLLRLDENNTGYVTMPTLKDLVGSRSMKDTILTYTAEPSIPLLVWIDDDVVGNARKVEYARGCGVSVVQLASTSAAKAWISVNKDFLKKHDNAADVRFISDQVRVELKQDGQSFRNWHAGEDATKYIRGEGLTAPILIYTGRRSLDRTEYVARYKNMGSLSGDYRAFQDFVSCLGKRRSDDTKWMGFRGAGASTSKAPGK</sequence>
<evidence type="ECO:0000256" key="1">
    <source>
        <dbReference type="SAM" id="MobiDB-lite"/>
    </source>
</evidence>